<evidence type="ECO:0000256" key="4">
    <source>
        <dbReference type="ARBA" id="ARBA00022692"/>
    </source>
</evidence>
<dbReference type="GO" id="GO:0071555">
    <property type="term" value="P:cell wall organization"/>
    <property type="evidence" value="ECO:0007669"/>
    <property type="project" value="UniProtKB-KW"/>
</dbReference>
<evidence type="ECO:0000313" key="13">
    <source>
        <dbReference type="EMBL" id="KFH46245.1"/>
    </source>
</evidence>
<evidence type="ECO:0000256" key="1">
    <source>
        <dbReference type="ARBA" id="ARBA00004115"/>
    </source>
</evidence>
<keyword evidence="7 10" id="KW-1133">Transmembrane helix</keyword>
<dbReference type="STRING" id="857340.A0A086TA63"/>
<dbReference type="AlphaFoldDB" id="A0A086TA63"/>
<evidence type="ECO:0000256" key="8">
    <source>
        <dbReference type="ARBA" id="ARBA00023136"/>
    </source>
</evidence>
<evidence type="ECO:0000256" key="6">
    <source>
        <dbReference type="ARBA" id="ARBA00022824"/>
    </source>
</evidence>
<keyword evidence="14" id="KW-1185">Reference proteome</keyword>
<feature type="transmembrane region" description="Helical" evidence="10">
    <location>
        <begin position="221"/>
        <end position="244"/>
    </location>
</feature>
<dbReference type="EMBL" id="JPKY01000021">
    <property type="protein sequence ID" value="KFH46245.1"/>
    <property type="molecule type" value="Genomic_DNA"/>
</dbReference>
<gene>
    <name evidence="13" type="ORF">ACRE_029130</name>
</gene>
<organism evidence="13 14">
    <name type="scientific">Hapsidospora chrysogenum (strain ATCC 11550 / CBS 779.69 / DSM 880 / IAM 14645 / JCM 23072 / IMI 49137)</name>
    <name type="common">Acremonium chrysogenum</name>
    <dbReference type="NCBI Taxonomy" id="857340"/>
    <lineage>
        <taxon>Eukaryota</taxon>
        <taxon>Fungi</taxon>
        <taxon>Dikarya</taxon>
        <taxon>Ascomycota</taxon>
        <taxon>Pezizomycotina</taxon>
        <taxon>Sordariomycetes</taxon>
        <taxon>Hypocreomycetidae</taxon>
        <taxon>Hypocreales</taxon>
        <taxon>Bionectriaceae</taxon>
        <taxon>Hapsidospora</taxon>
    </lineage>
</organism>
<dbReference type="PANTHER" id="PTHR28285:SF1">
    <property type="entry name" value="PROTEIN BIG1"/>
    <property type="match status" value="1"/>
</dbReference>
<name>A0A086TA63_HAPC1</name>
<comment type="subcellular location">
    <subcellularLocation>
        <location evidence="1">Endoplasmic reticulum membrane</location>
        <topology evidence="1">Single-pass type I membrane protein</topology>
    </subcellularLocation>
</comment>
<keyword evidence="5 11" id="KW-0732">Signal</keyword>
<dbReference type="OrthoDB" id="9985059at2759"/>
<evidence type="ECO:0000313" key="14">
    <source>
        <dbReference type="Proteomes" id="UP000029964"/>
    </source>
</evidence>
<comment type="caution">
    <text evidence="13">The sequence shown here is derived from an EMBL/GenBank/DDBJ whole genome shotgun (WGS) entry which is preliminary data.</text>
</comment>
<accession>A0A086TA63</accession>
<dbReference type="PANTHER" id="PTHR28285">
    <property type="entry name" value="PROTEIN BIG1"/>
    <property type="match status" value="1"/>
</dbReference>
<reference evidence="14" key="1">
    <citation type="journal article" date="2014" name="Genome Announc.">
        <title>Genome sequence and annotation of Acremonium chrysogenum, producer of the beta-lactam antibiotic cephalosporin C.</title>
        <authorList>
            <person name="Terfehr D."/>
            <person name="Dahlmann T.A."/>
            <person name="Specht T."/>
            <person name="Zadra I."/>
            <person name="Kuernsteiner H."/>
            <person name="Kueck U."/>
        </authorList>
    </citation>
    <scope>NUCLEOTIDE SEQUENCE [LARGE SCALE GENOMIC DNA]</scope>
    <source>
        <strain evidence="14">ATCC 11550 / CBS 779.69 / DSM 880 / IAM 14645 / JCM 23072 / IMI 49137</strain>
    </source>
</reference>
<dbReference type="GO" id="GO:0009272">
    <property type="term" value="P:fungal-type cell wall biogenesis"/>
    <property type="evidence" value="ECO:0007669"/>
    <property type="project" value="TreeGrafter"/>
</dbReference>
<keyword evidence="9" id="KW-0961">Cell wall biogenesis/degradation</keyword>
<evidence type="ECO:0000256" key="10">
    <source>
        <dbReference type="SAM" id="Phobius"/>
    </source>
</evidence>
<evidence type="ECO:0000256" key="11">
    <source>
        <dbReference type="SAM" id="SignalP"/>
    </source>
</evidence>
<dbReference type="InterPro" id="IPR046756">
    <property type="entry name" value="VAS1/VOA1_TM"/>
</dbReference>
<evidence type="ECO:0000256" key="5">
    <source>
        <dbReference type="ARBA" id="ARBA00022729"/>
    </source>
</evidence>
<evidence type="ECO:0000256" key="3">
    <source>
        <dbReference type="ARBA" id="ARBA00022089"/>
    </source>
</evidence>
<dbReference type="InterPro" id="IPR037654">
    <property type="entry name" value="Big1"/>
</dbReference>
<dbReference type="Pfam" id="PF20520">
    <property type="entry name" value="Ac45-VOA1_TM"/>
    <property type="match status" value="1"/>
</dbReference>
<comment type="similarity">
    <text evidence="2">Belongs to the BIG1 family.</text>
</comment>
<keyword evidence="8 10" id="KW-0472">Membrane</keyword>
<evidence type="ECO:0000256" key="9">
    <source>
        <dbReference type="ARBA" id="ARBA00023316"/>
    </source>
</evidence>
<dbReference type="GO" id="GO:0006078">
    <property type="term" value="P:(1-&gt;6)-beta-D-glucan biosynthetic process"/>
    <property type="evidence" value="ECO:0007669"/>
    <property type="project" value="TreeGrafter"/>
</dbReference>
<keyword evidence="4 10" id="KW-0812">Transmembrane</keyword>
<dbReference type="Proteomes" id="UP000029964">
    <property type="component" value="Unassembled WGS sequence"/>
</dbReference>
<feature type="signal peptide" evidence="11">
    <location>
        <begin position="1"/>
        <end position="18"/>
    </location>
</feature>
<evidence type="ECO:0000259" key="12">
    <source>
        <dbReference type="Pfam" id="PF20520"/>
    </source>
</evidence>
<dbReference type="GO" id="GO:0005789">
    <property type="term" value="C:endoplasmic reticulum membrane"/>
    <property type="evidence" value="ECO:0007669"/>
    <property type="project" value="UniProtKB-SubCell"/>
</dbReference>
<dbReference type="HOGENOM" id="CLU_062461_0_0_1"/>
<feature type="chain" id="PRO_5001815546" description="Protein BIG1" evidence="11">
    <location>
        <begin position="19"/>
        <end position="270"/>
    </location>
</feature>
<keyword evidence="6" id="KW-0256">Endoplasmic reticulum</keyword>
<protein>
    <recommendedName>
        <fullName evidence="3">Protein BIG1</fullName>
    </recommendedName>
</protein>
<feature type="domain" description="V-type proton ATPase subunit S1/VOA1 transmembrane" evidence="12">
    <location>
        <begin position="220"/>
        <end position="259"/>
    </location>
</feature>
<proteinExistence type="inferred from homology"/>
<evidence type="ECO:0000256" key="2">
    <source>
        <dbReference type="ARBA" id="ARBA00008203"/>
    </source>
</evidence>
<sequence length="270" mass="28896">MRFHTLAGALALAGSSTAFSDSSPWVLLSTSPFGDAPESKQIQMSSQVLDYTSSFLKTCPTDRYLIVNQPGVTAADLRGPKGCSLPSLCRAVDDSRNKGKFVVPEVVGDMSTGDLSNAIQSACGGKDVTVEELDLASLASDDRAGALSENDAILSEKLAAVTADGGYTILFLSSPGEPTYDADFVEPIQMDLKRHVRDGSVRRQSDQSDWDRLPLFQKYQFFTPGIFMGIIVALILLAILGVGLRALSSLEVSYGAFEKDMGPAAQKKQQ</sequence>
<evidence type="ECO:0000256" key="7">
    <source>
        <dbReference type="ARBA" id="ARBA00022989"/>
    </source>
</evidence>